<organism evidence="4 5">
    <name type="scientific">Anaeroplasma bactoclasticum</name>
    <dbReference type="NCBI Taxonomy" id="2088"/>
    <lineage>
        <taxon>Bacteria</taxon>
        <taxon>Bacillati</taxon>
        <taxon>Mycoplasmatota</taxon>
        <taxon>Mollicutes</taxon>
        <taxon>Anaeroplasmatales</taxon>
        <taxon>Anaeroplasmataceae</taxon>
        <taxon>Anaeroplasma</taxon>
    </lineage>
</organism>
<dbReference type="GO" id="GO:0003677">
    <property type="term" value="F:DNA binding"/>
    <property type="evidence" value="ECO:0007669"/>
    <property type="project" value="InterPro"/>
</dbReference>
<dbReference type="RefSeq" id="WP_162849813.1">
    <property type="nucleotide sequence ID" value="NZ_QXEV01000011.1"/>
</dbReference>
<keyword evidence="1" id="KW-0175">Coiled coil</keyword>
<feature type="transmembrane region" description="Helical" evidence="2">
    <location>
        <begin position="265"/>
        <end position="288"/>
    </location>
</feature>
<sequence>MKGNYIKENRLRLNMTQSDLAEKLDVSVLKISRWEDDSIEPSLDEISKMASIFGEGDNLEENIDNTNQSLELLNEENAIEDSTLDELKVDTPLFEDSLKQSKVIHETCRRCGKTITNKDDLFVIIHSDSDNVKPSIREEYVCRICKFASENKPIVLKSCLKSPYFLVLSIHAIVWPLIHIMIFLGIAFSYFFEGNTALFIFFTLFAVIISTYIGCVISHNNFISKIFYIGIDYIRNAAKKYKPCSRFDFAGCARNERAFRFSGHILLFSFLASLFVGIFTSIFVYPYALIKNLKRAF</sequence>
<proteinExistence type="predicted"/>
<dbReference type="PROSITE" id="PS50943">
    <property type="entry name" value="HTH_CROC1"/>
    <property type="match status" value="1"/>
</dbReference>
<evidence type="ECO:0000256" key="2">
    <source>
        <dbReference type="SAM" id="Phobius"/>
    </source>
</evidence>
<keyword evidence="5" id="KW-1185">Reference proteome</keyword>
<name>A0A397RSS6_9MOLU</name>
<evidence type="ECO:0000313" key="4">
    <source>
        <dbReference type="EMBL" id="RIA75786.1"/>
    </source>
</evidence>
<dbReference type="EMBL" id="QXEV01000011">
    <property type="protein sequence ID" value="RIA75786.1"/>
    <property type="molecule type" value="Genomic_DNA"/>
</dbReference>
<protein>
    <submittedName>
        <fullName evidence="4">Helix-turn-helix protein</fullName>
    </submittedName>
</protein>
<dbReference type="Proteomes" id="UP000266506">
    <property type="component" value="Unassembled WGS sequence"/>
</dbReference>
<dbReference type="InParanoid" id="A0A397RSS6"/>
<reference evidence="4 5" key="1">
    <citation type="submission" date="2018-08" db="EMBL/GenBank/DDBJ databases">
        <title>Genomic Encyclopedia of Archaeal and Bacterial Type Strains, Phase II (KMG-II): from individual species to whole genera.</title>
        <authorList>
            <person name="Goeker M."/>
        </authorList>
    </citation>
    <scope>NUCLEOTIDE SEQUENCE [LARGE SCALE GENOMIC DNA]</scope>
    <source>
        <strain evidence="4 5">ATCC 27112</strain>
    </source>
</reference>
<keyword evidence="2" id="KW-1133">Transmembrane helix</keyword>
<evidence type="ECO:0000256" key="1">
    <source>
        <dbReference type="SAM" id="Coils"/>
    </source>
</evidence>
<evidence type="ECO:0000259" key="3">
    <source>
        <dbReference type="PROSITE" id="PS50943"/>
    </source>
</evidence>
<dbReference type="SMART" id="SM00530">
    <property type="entry name" value="HTH_XRE"/>
    <property type="match status" value="1"/>
</dbReference>
<gene>
    <name evidence="4" type="ORF">EI71_01193</name>
</gene>
<dbReference type="SUPFAM" id="SSF47413">
    <property type="entry name" value="lambda repressor-like DNA-binding domains"/>
    <property type="match status" value="1"/>
</dbReference>
<dbReference type="Pfam" id="PF01381">
    <property type="entry name" value="HTH_3"/>
    <property type="match status" value="1"/>
</dbReference>
<keyword evidence="2" id="KW-0472">Membrane</keyword>
<accession>A0A397RSS6</accession>
<dbReference type="Gene3D" id="1.10.260.40">
    <property type="entry name" value="lambda repressor-like DNA-binding domains"/>
    <property type="match status" value="1"/>
</dbReference>
<evidence type="ECO:0000313" key="5">
    <source>
        <dbReference type="Proteomes" id="UP000266506"/>
    </source>
</evidence>
<feature type="transmembrane region" description="Helical" evidence="2">
    <location>
        <begin position="198"/>
        <end position="217"/>
    </location>
</feature>
<keyword evidence="2" id="KW-0812">Transmembrane</keyword>
<dbReference type="CDD" id="cd00093">
    <property type="entry name" value="HTH_XRE"/>
    <property type="match status" value="1"/>
</dbReference>
<comment type="caution">
    <text evidence="4">The sequence shown here is derived from an EMBL/GenBank/DDBJ whole genome shotgun (WGS) entry which is preliminary data.</text>
</comment>
<dbReference type="InterPro" id="IPR001387">
    <property type="entry name" value="Cro/C1-type_HTH"/>
</dbReference>
<feature type="transmembrane region" description="Helical" evidence="2">
    <location>
        <begin position="164"/>
        <end position="192"/>
    </location>
</feature>
<feature type="domain" description="HTH cro/C1-type" evidence="3">
    <location>
        <begin position="6"/>
        <end position="59"/>
    </location>
</feature>
<dbReference type="AlphaFoldDB" id="A0A397RSS6"/>
<feature type="coiled-coil region" evidence="1">
    <location>
        <begin position="56"/>
        <end position="90"/>
    </location>
</feature>
<dbReference type="InterPro" id="IPR010982">
    <property type="entry name" value="Lambda_DNA-bd_dom_sf"/>
</dbReference>